<feature type="transmembrane region" description="Helical" evidence="2">
    <location>
        <begin position="166"/>
        <end position="186"/>
    </location>
</feature>
<name>A0ABR3PDM3_9PEZI</name>
<keyword evidence="5" id="KW-1185">Reference proteome</keyword>
<evidence type="ECO:0000313" key="4">
    <source>
        <dbReference type="EMBL" id="KAL1304190.1"/>
    </source>
</evidence>
<keyword evidence="3" id="KW-0732">Signal</keyword>
<evidence type="ECO:0000256" key="3">
    <source>
        <dbReference type="SAM" id="SignalP"/>
    </source>
</evidence>
<protein>
    <submittedName>
        <fullName evidence="4">Uncharacterized protein</fullName>
    </submittedName>
</protein>
<comment type="caution">
    <text evidence="4">The sequence shown here is derived from an EMBL/GenBank/DDBJ whole genome shotgun (WGS) entry which is preliminary data.</text>
</comment>
<sequence length="187" mass="19362">MRFSCLSCLVLPALAAASPPVVGPPQKLEQFLAKRSELAERSSSSSLQPTPTVTTIPTTTLAPTPPPEVDSDEYGNILELRQAAGNDNLGATLDQPSQKPPVTTNWVESTNDITTTWVQVIYTQTFASAPGLMSTSGSGSIGLGTHTGTVGVVKVKSGTIKVMPSGTFVTVALGFVGMVAGMGMIIL</sequence>
<dbReference type="Proteomes" id="UP001562354">
    <property type="component" value="Unassembled WGS sequence"/>
</dbReference>
<feature type="region of interest" description="Disordered" evidence="1">
    <location>
        <begin position="39"/>
        <end position="72"/>
    </location>
</feature>
<feature type="signal peptide" evidence="3">
    <location>
        <begin position="1"/>
        <end position="17"/>
    </location>
</feature>
<feature type="compositionally biased region" description="Low complexity" evidence="1">
    <location>
        <begin position="41"/>
        <end position="62"/>
    </location>
</feature>
<proteinExistence type="predicted"/>
<organism evidence="4 5">
    <name type="scientific">Neodothiora populina</name>
    <dbReference type="NCBI Taxonomy" id="2781224"/>
    <lineage>
        <taxon>Eukaryota</taxon>
        <taxon>Fungi</taxon>
        <taxon>Dikarya</taxon>
        <taxon>Ascomycota</taxon>
        <taxon>Pezizomycotina</taxon>
        <taxon>Dothideomycetes</taxon>
        <taxon>Dothideomycetidae</taxon>
        <taxon>Dothideales</taxon>
        <taxon>Dothioraceae</taxon>
        <taxon>Neodothiora</taxon>
    </lineage>
</organism>
<reference evidence="4 5" key="1">
    <citation type="submission" date="2024-07" db="EMBL/GenBank/DDBJ databases">
        <title>Draft sequence of the Neodothiora populina.</title>
        <authorList>
            <person name="Drown D.D."/>
            <person name="Schuette U.S."/>
            <person name="Buechlein A.B."/>
            <person name="Rusch D.R."/>
            <person name="Winton L.W."/>
            <person name="Adams G.A."/>
        </authorList>
    </citation>
    <scope>NUCLEOTIDE SEQUENCE [LARGE SCALE GENOMIC DNA]</scope>
    <source>
        <strain evidence="4 5">CPC 39397</strain>
    </source>
</reference>
<dbReference type="InterPro" id="IPR031452">
    <property type="entry name" value="Kre1"/>
</dbReference>
<dbReference type="EMBL" id="JBFMKM010000009">
    <property type="protein sequence ID" value="KAL1304190.1"/>
    <property type="molecule type" value="Genomic_DNA"/>
</dbReference>
<dbReference type="RefSeq" id="XP_069200465.1">
    <property type="nucleotide sequence ID" value="XM_069346100.1"/>
</dbReference>
<feature type="chain" id="PRO_5045398824" evidence="3">
    <location>
        <begin position="18"/>
        <end position="187"/>
    </location>
</feature>
<keyword evidence="2" id="KW-0812">Transmembrane</keyword>
<dbReference type="GeneID" id="95974316"/>
<keyword evidence="2" id="KW-0472">Membrane</keyword>
<keyword evidence="2" id="KW-1133">Transmembrane helix</keyword>
<evidence type="ECO:0000313" key="5">
    <source>
        <dbReference type="Proteomes" id="UP001562354"/>
    </source>
</evidence>
<evidence type="ECO:0000256" key="2">
    <source>
        <dbReference type="SAM" id="Phobius"/>
    </source>
</evidence>
<accession>A0ABR3PDM3</accession>
<gene>
    <name evidence="4" type="ORF">AAFC00_000613</name>
</gene>
<evidence type="ECO:0000256" key="1">
    <source>
        <dbReference type="SAM" id="MobiDB-lite"/>
    </source>
</evidence>
<dbReference type="Pfam" id="PF17056">
    <property type="entry name" value="KRE1"/>
    <property type="match status" value="1"/>
</dbReference>